<keyword evidence="3" id="KW-1185">Reference proteome</keyword>
<accession>A0A6G4UBZ6</accession>
<reference evidence="2 3" key="1">
    <citation type="submission" date="2020-02" db="EMBL/GenBank/DDBJ databases">
        <title>Whole-genome analyses of novel actinobacteria.</title>
        <authorList>
            <person name="Sahin N."/>
        </authorList>
    </citation>
    <scope>NUCLEOTIDE SEQUENCE [LARGE SCALE GENOMIC DNA]</scope>
    <source>
        <strain evidence="2 3">A7024</strain>
    </source>
</reference>
<dbReference type="Proteomes" id="UP000481583">
    <property type="component" value="Unassembled WGS sequence"/>
</dbReference>
<comment type="caution">
    <text evidence="2">The sequence shown here is derived from an EMBL/GenBank/DDBJ whole genome shotgun (WGS) entry which is preliminary data.</text>
</comment>
<sequence length="119" mass="12921">MTTTETAPRAAGRYDWVAPVISTLLTLPAMVIAWFAATFSVMACDSCGSAEAEAFESSYDIAYPVFMIGLLVPLGLLITSYALPWEPRNQEKRVLFALLAPLSVVLLYLGFAGIVDWPS</sequence>
<keyword evidence="1" id="KW-1133">Transmembrane helix</keyword>
<feature type="transmembrane region" description="Helical" evidence="1">
    <location>
        <begin position="61"/>
        <end position="83"/>
    </location>
</feature>
<evidence type="ECO:0000313" key="2">
    <source>
        <dbReference type="EMBL" id="NGN68908.1"/>
    </source>
</evidence>
<evidence type="ECO:0000256" key="1">
    <source>
        <dbReference type="SAM" id="Phobius"/>
    </source>
</evidence>
<evidence type="ECO:0000313" key="3">
    <source>
        <dbReference type="Proteomes" id="UP000481583"/>
    </source>
</evidence>
<keyword evidence="1" id="KW-0472">Membrane</keyword>
<dbReference type="EMBL" id="JAAKZV010000241">
    <property type="protein sequence ID" value="NGN68908.1"/>
    <property type="molecule type" value="Genomic_DNA"/>
</dbReference>
<dbReference type="AlphaFoldDB" id="A0A6G4UBZ6"/>
<organism evidence="2 3">
    <name type="scientific">Streptomyces coryli</name>
    <dbReference type="NCBI Taxonomy" id="1128680"/>
    <lineage>
        <taxon>Bacteria</taxon>
        <taxon>Bacillati</taxon>
        <taxon>Actinomycetota</taxon>
        <taxon>Actinomycetes</taxon>
        <taxon>Kitasatosporales</taxon>
        <taxon>Streptomycetaceae</taxon>
        <taxon>Streptomyces</taxon>
    </lineage>
</organism>
<keyword evidence="1" id="KW-0812">Transmembrane</keyword>
<feature type="transmembrane region" description="Helical" evidence="1">
    <location>
        <begin position="95"/>
        <end position="115"/>
    </location>
</feature>
<gene>
    <name evidence="2" type="ORF">G5C51_34070</name>
</gene>
<dbReference type="RefSeq" id="WP_165243310.1">
    <property type="nucleotide sequence ID" value="NZ_JAAKZV010000241.1"/>
</dbReference>
<proteinExistence type="predicted"/>
<protein>
    <submittedName>
        <fullName evidence="2">Uncharacterized protein</fullName>
    </submittedName>
</protein>
<feature type="transmembrane region" description="Helical" evidence="1">
    <location>
        <begin position="16"/>
        <end position="41"/>
    </location>
</feature>
<name>A0A6G4UBZ6_9ACTN</name>